<proteinExistence type="predicted"/>
<dbReference type="Proteomes" id="UP001140066">
    <property type="component" value="Unassembled WGS sequence"/>
</dbReference>
<name>A0ACC1KA01_9FUNG</name>
<sequence length="84" mass="9603">RYPVYPNSYASYPIVGCLWFVLCLLQVILLYWFYLILKVLQKVLIKGEDADDNRSDDEDVEEEESTVVEDGLDSGIDTSSNCSM</sequence>
<evidence type="ECO:0000313" key="1">
    <source>
        <dbReference type="EMBL" id="KAJ2778360.1"/>
    </source>
</evidence>
<protein>
    <submittedName>
        <fullName evidence="1">Uncharacterized protein</fullName>
    </submittedName>
</protein>
<keyword evidence="2" id="KW-1185">Reference proteome</keyword>
<reference evidence="1" key="1">
    <citation type="submission" date="2022-07" db="EMBL/GenBank/DDBJ databases">
        <title>Phylogenomic reconstructions and comparative analyses of Kickxellomycotina fungi.</title>
        <authorList>
            <person name="Reynolds N.K."/>
            <person name="Stajich J.E."/>
            <person name="Barry K."/>
            <person name="Grigoriev I.V."/>
            <person name="Crous P."/>
            <person name="Smith M.E."/>
        </authorList>
    </citation>
    <scope>NUCLEOTIDE SEQUENCE</scope>
    <source>
        <strain evidence="1">BCRC 34191</strain>
    </source>
</reference>
<evidence type="ECO:0000313" key="2">
    <source>
        <dbReference type="Proteomes" id="UP001140066"/>
    </source>
</evidence>
<dbReference type="EMBL" id="JANBUK010001692">
    <property type="protein sequence ID" value="KAJ2778360.1"/>
    <property type="molecule type" value="Genomic_DNA"/>
</dbReference>
<comment type="caution">
    <text evidence="1">The sequence shown here is derived from an EMBL/GenBank/DDBJ whole genome shotgun (WGS) entry which is preliminary data.</text>
</comment>
<gene>
    <name evidence="1" type="ORF">GGI18_004069</name>
</gene>
<organism evidence="1 2">
    <name type="scientific">Coemansia linderi</name>
    <dbReference type="NCBI Taxonomy" id="2663919"/>
    <lineage>
        <taxon>Eukaryota</taxon>
        <taxon>Fungi</taxon>
        <taxon>Fungi incertae sedis</taxon>
        <taxon>Zoopagomycota</taxon>
        <taxon>Kickxellomycotina</taxon>
        <taxon>Kickxellomycetes</taxon>
        <taxon>Kickxellales</taxon>
        <taxon>Kickxellaceae</taxon>
        <taxon>Coemansia</taxon>
    </lineage>
</organism>
<accession>A0ACC1KA01</accession>
<feature type="non-terminal residue" evidence="1">
    <location>
        <position position="1"/>
    </location>
</feature>